<accession>A0A6A5YNG3</accession>
<proteinExistence type="predicted"/>
<dbReference type="EMBL" id="ML977352">
    <property type="protein sequence ID" value="KAF2107728.1"/>
    <property type="molecule type" value="Genomic_DNA"/>
</dbReference>
<dbReference type="Proteomes" id="UP000799770">
    <property type="component" value="Unassembled WGS sequence"/>
</dbReference>
<gene>
    <name evidence="1" type="ORF">BDV96DRAFT_294037</name>
</gene>
<dbReference type="OrthoDB" id="9997739at2759"/>
<dbReference type="AlphaFoldDB" id="A0A6A5YNG3"/>
<reference evidence="1" key="1">
    <citation type="journal article" date="2020" name="Stud. Mycol.">
        <title>101 Dothideomycetes genomes: a test case for predicting lifestyles and emergence of pathogens.</title>
        <authorList>
            <person name="Haridas S."/>
            <person name="Albert R."/>
            <person name="Binder M."/>
            <person name="Bloem J."/>
            <person name="Labutti K."/>
            <person name="Salamov A."/>
            <person name="Andreopoulos B."/>
            <person name="Baker S."/>
            <person name="Barry K."/>
            <person name="Bills G."/>
            <person name="Bluhm B."/>
            <person name="Cannon C."/>
            <person name="Castanera R."/>
            <person name="Culley D."/>
            <person name="Daum C."/>
            <person name="Ezra D."/>
            <person name="Gonzalez J."/>
            <person name="Henrissat B."/>
            <person name="Kuo A."/>
            <person name="Liang C."/>
            <person name="Lipzen A."/>
            <person name="Lutzoni F."/>
            <person name="Magnuson J."/>
            <person name="Mondo S."/>
            <person name="Nolan M."/>
            <person name="Ohm R."/>
            <person name="Pangilinan J."/>
            <person name="Park H.-J."/>
            <person name="Ramirez L."/>
            <person name="Alfaro M."/>
            <person name="Sun H."/>
            <person name="Tritt A."/>
            <person name="Yoshinaga Y."/>
            <person name="Zwiers L.-H."/>
            <person name="Turgeon B."/>
            <person name="Goodwin S."/>
            <person name="Spatafora J."/>
            <person name="Crous P."/>
            <person name="Grigoriev I."/>
        </authorList>
    </citation>
    <scope>NUCLEOTIDE SEQUENCE</scope>
    <source>
        <strain evidence="1">CBS 627.86</strain>
    </source>
</reference>
<protein>
    <recommendedName>
        <fullName evidence="3">BTB domain-containing protein</fullName>
    </recommendedName>
</protein>
<evidence type="ECO:0000313" key="2">
    <source>
        <dbReference type="Proteomes" id="UP000799770"/>
    </source>
</evidence>
<sequence>MAQQSDTQFPHDTFPSDRAIVVHAKMYAIASKYFVRGLKERALDKFMGMK</sequence>
<name>A0A6A5YNG3_9PLEO</name>
<keyword evidence="2" id="KW-1185">Reference proteome</keyword>
<evidence type="ECO:0008006" key="3">
    <source>
        <dbReference type="Google" id="ProtNLM"/>
    </source>
</evidence>
<organism evidence="1 2">
    <name type="scientific">Lophiotrema nucula</name>
    <dbReference type="NCBI Taxonomy" id="690887"/>
    <lineage>
        <taxon>Eukaryota</taxon>
        <taxon>Fungi</taxon>
        <taxon>Dikarya</taxon>
        <taxon>Ascomycota</taxon>
        <taxon>Pezizomycotina</taxon>
        <taxon>Dothideomycetes</taxon>
        <taxon>Pleosporomycetidae</taxon>
        <taxon>Pleosporales</taxon>
        <taxon>Lophiotremataceae</taxon>
        <taxon>Lophiotrema</taxon>
    </lineage>
</organism>
<evidence type="ECO:0000313" key="1">
    <source>
        <dbReference type="EMBL" id="KAF2107728.1"/>
    </source>
</evidence>